<proteinExistence type="predicted"/>
<sequence length="35" mass="3618">MAASSNVPDGIPPIRGDVERLDLGRAPVDSLGEGR</sequence>
<dbReference type="EMBL" id="BEZZ01069126">
    <property type="protein sequence ID" value="GCC41574.1"/>
    <property type="molecule type" value="Genomic_DNA"/>
</dbReference>
<evidence type="ECO:0000313" key="2">
    <source>
        <dbReference type="EMBL" id="GCC41574.1"/>
    </source>
</evidence>
<organism evidence="2 3">
    <name type="scientific">Chiloscyllium punctatum</name>
    <name type="common">Brownbanded bambooshark</name>
    <name type="synonym">Hemiscyllium punctatum</name>
    <dbReference type="NCBI Taxonomy" id="137246"/>
    <lineage>
        <taxon>Eukaryota</taxon>
        <taxon>Metazoa</taxon>
        <taxon>Chordata</taxon>
        <taxon>Craniata</taxon>
        <taxon>Vertebrata</taxon>
        <taxon>Chondrichthyes</taxon>
        <taxon>Elasmobranchii</taxon>
        <taxon>Galeomorphii</taxon>
        <taxon>Galeoidea</taxon>
        <taxon>Orectolobiformes</taxon>
        <taxon>Hemiscylliidae</taxon>
        <taxon>Chiloscyllium</taxon>
    </lineage>
</organism>
<feature type="region of interest" description="Disordered" evidence="1">
    <location>
        <begin position="1"/>
        <end position="35"/>
    </location>
</feature>
<keyword evidence="3" id="KW-1185">Reference proteome</keyword>
<name>A0A401TFZ0_CHIPU</name>
<dbReference type="Proteomes" id="UP000287033">
    <property type="component" value="Unassembled WGS sequence"/>
</dbReference>
<feature type="non-terminal residue" evidence="2">
    <location>
        <position position="35"/>
    </location>
</feature>
<reference evidence="2 3" key="1">
    <citation type="journal article" date="2018" name="Nat. Ecol. Evol.">
        <title>Shark genomes provide insights into elasmobranch evolution and the origin of vertebrates.</title>
        <authorList>
            <person name="Hara Y"/>
            <person name="Yamaguchi K"/>
            <person name="Onimaru K"/>
            <person name="Kadota M"/>
            <person name="Koyanagi M"/>
            <person name="Keeley SD"/>
            <person name="Tatsumi K"/>
            <person name="Tanaka K"/>
            <person name="Motone F"/>
            <person name="Kageyama Y"/>
            <person name="Nozu R"/>
            <person name="Adachi N"/>
            <person name="Nishimura O"/>
            <person name="Nakagawa R"/>
            <person name="Tanegashima C"/>
            <person name="Kiyatake I"/>
            <person name="Matsumoto R"/>
            <person name="Murakumo K"/>
            <person name="Nishida K"/>
            <person name="Terakita A"/>
            <person name="Kuratani S"/>
            <person name="Sato K"/>
            <person name="Hyodo S Kuraku.S."/>
        </authorList>
    </citation>
    <scope>NUCLEOTIDE SEQUENCE [LARGE SCALE GENOMIC DNA]</scope>
</reference>
<comment type="caution">
    <text evidence="2">The sequence shown here is derived from an EMBL/GenBank/DDBJ whole genome shotgun (WGS) entry which is preliminary data.</text>
</comment>
<evidence type="ECO:0000313" key="3">
    <source>
        <dbReference type="Proteomes" id="UP000287033"/>
    </source>
</evidence>
<evidence type="ECO:0000256" key="1">
    <source>
        <dbReference type="SAM" id="MobiDB-lite"/>
    </source>
</evidence>
<accession>A0A401TFZ0</accession>
<gene>
    <name evidence="2" type="ORF">chiPu_0025945</name>
</gene>
<protein>
    <submittedName>
        <fullName evidence="2">Uncharacterized protein</fullName>
    </submittedName>
</protein>
<dbReference type="AlphaFoldDB" id="A0A401TFZ0"/>